<dbReference type="PANTHER" id="PTHR11365">
    <property type="entry name" value="5-OXOPROLINASE RELATED"/>
    <property type="match status" value="1"/>
</dbReference>
<evidence type="ECO:0000259" key="1">
    <source>
        <dbReference type="Pfam" id="PF02538"/>
    </source>
</evidence>
<reference evidence="2 3" key="2">
    <citation type="submission" date="2024-06" db="EMBL/GenBank/DDBJ databases">
        <title>Thioclava kandeliae sp. nov. from a rhizosphere soil sample of Kandelia candel in a mangrove.</title>
        <authorList>
            <person name="Mu T."/>
        </authorList>
    </citation>
    <scope>NUCLEOTIDE SEQUENCE [LARGE SCALE GENOMIC DNA]</scope>
    <source>
        <strain evidence="2 3">CPCC 100088</strain>
    </source>
</reference>
<dbReference type="PANTHER" id="PTHR11365:SF23">
    <property type="entry name" value="HYPOTHETICAL 5-OXOPROLINASE (EUROFUNG)-RELATED"/>
    <property type="match status" value="1"/>
</dbReference>
<dbReference type="InterPro" id="IPR003692">
    <property type="entry name" value="Hydantoinase_B"/>
</dbReference>
<organism evidence="2 3">
    <name type="scientific">Thioclava kandeliae</name>
    <dbReference type="NCBI Taxonomy" id="3070818"/>
    <lineage>
        <taxon>Bacteria</taxon>
        <taxon>Pseudomonadati</taxon>
        <taxon>Pseudomonadota</taxon>
        <taxon>Alphaproteobacteria</taxon>
        <taxon>Rhodobacterales</taxon>
        <taxon>Paracoccaceae</taxon>
        <taxon>Thioclava</taxon>
    </lineage>
</organism>
<dbReference type="InterPro" id="IPR045079">
    <property type="entry name" value="Oxoprolinase-like"/>
</dbReference>
<dbReference type="Proteomes" id="UP001438953">
    <property type="component" value="Unassembled WGS sequence"/>
</dbReference>
<keyword evidence="3" id="KW-1185">Reference proteome</keyword>
<reference evidence="2 3" key="1">
    <citation type="submission" date="2024-01" db="EMBL/GenBank/DDBJ databases">
        <authorList>
            <person name="Deng Y."/>
            <person name="Su J."/>
        </authorList>
    </citation>
    <scope>NUCLEOTIDE SEQUENCE [LARGE SCALE GENOMIC DNA]</scope>
    <source>
        <strain evidence="2 3">CPCC 100088</strain>
    </source>
</reference>
<feature type="domain" description="Hydantoinase B/oxoprolinase" evidence="1">
    <location>
        <begin position="11"/>
        <end position="541"/>
    </location>
</feature>
<proteinExistence type="predicted"/>
<dbReference type="RefSeq" id="WP_350935340.1">
    <property type="nucleotide sequence ID" value="NZ_JAYWLC010000003.1"/>
</dbReference>
<accession>A0ABV1SE12</accession>
<dbReference type="Pfam" id="PF02538">
    <property type="entry name" value="Hydantoinase_B"/>
    <property type="match status" value="1"/>
</dbReference>
<dbReference type="EMBL" id="JAYWLC010000003">
    <property type="protein sequence ID" value="MER5171158.1"/>
    <property type="molecule type" value="Genomic_DNA"/>
</dbReference>
<evidence type="ECO:0000313" key="2">
    <source>
        <dbReference type="EMBL" id="MER5171158.1"/>
    </source>
</evidence>
<comment type="caution">
    <text evidence="2">The sequence shown here is derived from an EMBL/GenBank/DDBJ whole genome shotgun (WGS) entry which is preliminary data.</text>
</comment>
<name>A0ABV1SE12_9RHOB</name>
<sequence length="593" mass="63186">MAKDFVEQDFDPVDLAIMGNRLDAIVREMTSTVILTANSSVIGMARDFSCSILSADHDIIGVAEALPVHAFGSNLQGQAMADYHPGFREGDAFLNNDPYNGNTHAADHTILVPVFWEGEHLFTTVVKCHQADCGNSVPTTYFAAATDVYNEGALVFPMVQLQRDYEDNADIVRMCKARIRVPDQWYGDLKSAIAAARTGEKSLHKFAEKFGKDRVKAFVKAWLDYSERRAAAAIANLPKATLERRGRLDALGGFLPDGVEVFVKITIDPEAQKAIVDLRDNIDCVDAGVNLCQATATGMAITGIVNCLEHDLPLNSGTFRRIEVLLRENCVVGIPKFPHSASTATTLLADVICNTAQSSIAELGDGFGLSESNMFLGVSTGVISGKDERDGNADYVNQLFLMGGGGPASSSADGLDTFTVIAGAGLCYRDSIEISEQRLPLIVKSMKLLPGTAGAGRQRGGVATRTEFGPRGNEMVVMQVTNGVATGPRGVQGGHDAYPGANIKIHADGREEVLPGYLHTVLKPGETIVGLDSGGGGYGAPETRDPALVLADVAEGYETVERARDVYRVAVLVDAEGFATGIDTEATAKLRAA</sequence>
<gene>
    <name evidence="2" type="ORF">VSX56_05150</name>
</gene>
<evidence type="ECO:0000313" key="3">
    <source>
        <dbReference type="Proteomes" id="UP001438953"/>
    </source>
</evidence>
<protein>
    <submittedName>
        <fullName evidence="2">Hydantoinase B/oxoprolinase family protein</fullName>
    </submittedName>
</protein>